<reference evidence="4" key="1">
    <citation type="submission" date="2025-08" db="UniProtKB">
        <authorList>
            <consortium name="RefSeq"/>
        </authorList>
    </citation>
    <scope>IDENTIFICATION</scope>
    <source>
        <tissue evidence="4">Thorax and Abdomen</tissue>
    </source>
</reference>
<dbReference type="GeneID" id="107226308"/>
<evidence type="ECO:0000256" key="1">
    <source>
        <dbReference type="SAM" id="MobiDB-lite"/>
    </source>
</evidence>
<feature type="chain" id="PRO_5027032007" evidence="2">
    <location>
        <begin position="24"/>
        <end position="175"/>
    </location>
</feature>
<dbReference type="Pfam" id="PF05874">
    <property type="entry name" value="PBAN"/>
    <property type="match status" value="1"/>
</dbReference>
<proteinExistence type="predicted"/>
<sequence length="175" mass="19319">MILFTKHFSVCTSIALLVTCVTAEYDTRETELNGGRLPEENSMCSGTSCAKRSPLNGAAGSMWFGPRLGRRRRSDERLEMDPEETNAIADVINGAPWALVSIPGGKRHALQVFTPRLGRELGENYGFNSLVGDQGGNQDDMEQRSPPFAPRLGRRLPFAPSPRLGRELRALFQKV</sequence>
<evidence type="ECO:0000313" key="3">
    <source>
        <dbReference type="Proteomes" id="UP000829291"/>
    </source>
</evidence>
<gene>
    <name evidence="4" type="primary">LOC107226308</name>
</gene>
<evidence type="ECO:0000256" key="2">
    <source>
        <dbReference type="SAM" id="SignalP"/>
    </source>
</evidence>
<keyword evidence="3" id="KW-1185">Reference proteome</keyword>
<feature type="region of interest" description="Disordered" evidence="1">
    <location>
        <begin position="131"/>
        <end position="156"/>
    </location>
</feature>
<evidence type="ECO:0000313" key="4">
    <source>
        <dbReference type="RefSeq" id="XP_015522568.1"/>
    </source>
</evidence>
<name>A0A6J0C7G3_NEOLC</name>
<keyword evidence="4" id="KW-0527">Neuropeptide</keyword>
<dbReference type="GO" id="GO:0007218">
    <property type="term" value="P:neuropeptide signaling pathway"/>
    <property type="evidence" value="ECO:0007669"/>
    <property type="project" value="InterPro"/>
</dbReference>
<dbReference type="KEGG" id="nlo:107226308"/>
<dbReference type="InterPro" id="IPR008730">
    <property type="entry name" value="PBAN"/>
</dbReference>
<dbReference type="GO" id="GO:0042811">
    <property type="term" value="P:pheromone biosynthetic process"/>
    <property type="evidence" value="ECO:0007669"/>
    <property type="project" value="InterPro"/>
</dbReference>
<feature type="signal peptide" evidence="2">
    <location>
        <begin position="1"/>
        <end position="23"/>
    </location>
</feature>
<organism evidence="4">
    <name type="scientific">Neodiprion lecontei</name>
    <name type="common">Redheaded pine sawfly</name>
    <dbReference type="NCBI Taxonomy" id="441921"/>
    <lineage>
        <taxon>Eukaryota</taxon>
        <taxon>Metazoa</taxon>
        <taxon>Ecdysozoa</taxon>
        <taxon>Arthropoda</taxon>
        <taxon>Hexapoda</taxon>
        <taxon>Insecta</taxon>
        <taxon>Pterygota</taxon>
        <taxon>Neoptera</taxon>
        <taxon>Endopterygota</taxon>
        <taxon>Hymenoptera</taxon>
        <taxon>Tenthredinoidea</taxon>
        <taxon>Diprionidae</taxon>
        <taxon>Diprioninae</taxon>
        <taxon>Neodiprion</taxon>
    </lineage>
</organism>
<accession>A0A6J0C7G3</accession>
<dbReference type="OrthoDB" id="6424205at2759"/>
<protein>
    <submittedName>
        <fullName evidence="4">PBAN-type neuropeptides</fullName>
    </submittedName>
</protein>
<dbReference type="CTD" id="692749"/>
<dbReference type="RefSeq" id="XP_015522568.1">
    <property type="nucleotide sequence ID" value="XM_015667082.2"/>
</dbReference>
<dbReference type="Proteomes" id="UP000829291">
    <property type="component" value="Chromosome 6"/>
</dbReference>
<dbReference type="GO" id="GO:0005184">
    <property type="term" value="F:neuropeptide hormone activity"/>
    <property type="evidence" value="ECO:0007669"/>
    <property type="project" value="InterPro"/>
</dbReference>
<keyword evidence="2" id="KW-0732">Signal</keyword>
<dbReference type="AlphaFoldDB" id="A0A6J0C7G3"/>
<dbReference type="InParanoid" id="A0A6J0C7G3"/>